<dbReference type="Proteomes" id="UP001236369">
    <property type="component" value="Unassembled WGS sequence"/>
</dbReference>
<sequence>MSDNGKCIFWAPEGPMLRVSFSEYKGFTLHIMDLNPEQHTRWALSRGELLRIGWGLIRSAFRRAA</sequence>
<name>A0ABU0HSE5_9HYPH</name>
<evidence type="ECO:0000313" key="1">
    <source>
        <dbReference type="EMBL" id="MDQ0445248.1"/>
    </source>
</evidence>
<dbReference type="RefSeq" id="WP_238248733.1">
    <property type="nucleotide sequence ID" value="NZ_BPQX01000021.1"/>
</dbReference>
<proteinExistence type="predicted"/>
<gene>
    <name evidence="1" type="ORF">QO016_004775</name>
</gene>
<organism evidence="1 2">
    <name type="scientific">Methylobacterium persicinum</name>
    <dbReference type="NCBI Taxonomy" id="374426"/>
    <lineage>
        <taxon>Bacteria</taxon>
        <taxon>Pseudomonadati</taxon>
        <taxon>Pseudomonadota</taxon>
        <taxon>Alphaproteobacteria</taxon>
        <taxon>Hyphomicrobiales</taxon>
        <taxon>Methylobacteriaceae</taxon>
        <taxon>Methylobacterium</taxon>
    </lineage>
</organism>
<dbReference type="EMBL" id="JAUSVV010000023">
    <property type="protein sequence ID" value="MDQ0445248.1"/>
    <property type="molecule type" value="Genomic_DNA"/>
</dbReference>
<evidence type="ECO:0000313" key="2">
    <source>
        <dbReference type="Proteomes" id="UP001236369"/>
    </source>
</evidence>
<protein>
    <submittedName>
        <fullName evidence="1">Uncharacterized protein</fullName>
    </submittedName>
</protein>
<comment type="caution">
    <text evidence="1">The sequence shown here is derived from an EMBL/GenBank/DDBJ whole genome shotgun (WGS) entry which is preliminary data.</text>
</comment>
<accession>A0ABU0HSE5</accession>
<keyword evidence="2" id="KW-1185">Reference proteome</keyword>
<reference evidence="1 2" key="1">
    <citation type="submission" date="2023-07" db="EMBL/GenBank/DDBJ databases">
        <title>Genomic Encyclopedia of Type Strains, Phase IV (KMG-IV): sequencing the most valuable type-strain genomes for metagenomic binning, comparative biology and taxonomic classification.</title>
        <authorList>
            <person name="Goeker M."/>
        </authorList>
    </citation>
    <scope>NUCLEOTIDE SEQUENCE [LARGE SCALE GENOMIC DNA]</scope>
    <source>
        <strain evidence="1 2">DSM 19562</strain>
    </source>
</reference>